<dbReference type="Proteomes" id="UP001595907">
    <property type="component" value="Unassembled WGS sequence"/>
</dbReference>
<dbReference type="SMART" id="SM00028">
    <property type="entry name" value="TPR"/>
    <property type="match status" value="10"/>
</dbReference>
<name>A0ABV8QVT8_9BACT</name>
<keyword evidence="1" id="KW-0802">TPR repeat</keyword>
<gene>
    <name evidence="3" type="ORF">ACFOWM_13250</name>
</gene>
<feature type="repeat" description="TPR" evidence="1">
    <location>
        <begin position="657"/>
        <end position="690"/>
    </location>
</feature>
<protein>
    <submittedName>
        <fullName evidence="3">Tetratricopeptide repeat protein</fullName>
    </submittedName>
</protein>
<organism evidence="3 4">
    <name type="scientific">Ferruginibacter yonginensis</name>
    <dbReference type="NCBI Taxonomy" id="1310416"/>
    <lineage>
        <taxon>Bacteria</taxon>
        <taxon>Pseudomonadati</taxon>
        <taxon>Bacteroidota</taxon>
        <taxon>Chitinophagia</taxon>
        <taxon>Chitinophagales</taxon>
        <taxon>Chitinophagaceae</taxon>
        <taxon>Ferruginibacter</taxon>
    </lineage>
</organism>
<dbReference type="PANTHER" id="PTHR12558">
    <property type="entry name" value="CELL DIVISION CYCLE 16,23,27"/>
    <property type="match status" value="1"/>
</dbReference>
<accession>A0ABV8QVT8</accession>
<evidence type="ECO:0000313" key="3">
    <source>
        <dbReference type="EMBL" id="MFC4263857.1"/>
    </source>
</evidence>
<dbReference type="EMBL" id="JBHSCZ010000005">
    <property type="protein sequence ID" value="MFC4263857.1"/>
    <property type="molecule type" value="Genomic_DNA"/>
</dbReference>
<dbReference type="InterPro" id="IPR019734">
    <property type="entry name" value="TPR_rpt"/>
</dbReference>
<dbReference type="Pfam" id="PF13174">
    <property type="entry name" value="TPR_6"/>
    <property type="match status" value="2"/>
</dbReference>
<feature type="signal peptide" evidence="2">
    <location>
        <begin position="1"/>
        <end position="20"/>
    </location>
</feature>
<proteinExistence type="predicted"/>
<feature type="chain" id="PRO_5045298157" evidence="2">
    <location>
        <begin position="21"/>
        <end position="1011"/>
    </location>
</feature>
<evidence type="ECO:0000256" key="2">
    <source>
        <dbReference type="SAM" id="SignalP"/>
    </source>
</evidence>
<keyword evidence="2" id="KW-0732">Signal</keyword>
<dbReference type="SUPFAM" id="SSF48452">
    <property type="entry name" value="TPR-like"/>
    <property type="match status" value="5"/>
</dbReference>
<sequence>MVKKIVSSFFAVILVSTTFAQGTHVITDEEKDYKTAKEFIAKEQYAFAYPLIKQLKADYPANRKSDHAYINDDIDYYYALCELKLLQDIGRVDAEEYINAVNNEPRRQLMSFNLAHYYFLKNEYQKAIDNFDAAGYNNLSNEQIADAKFEKAYAYFNLKQFAAAKPLFDEIHQLPANKYYIPANYYYGFISYYDRQYNEALKSFKLVETFDEYKGVVPYYIAEIYYFQGKKDDALRYGESVLQRKAPLYYDAQLRLLIGQIYFEKKEYDKALPLLENYVNNNSKVSKEVLYELSFCYYVAGNTRKAIDGFKQLSNERDSMGQNSMYLLGDLYLKTGEKANARTAFQYSAFNSSNDLQQRVSAFNYAKLSYELGYQDVALNEIKNYLKNYPNSNYDIEAKEILVALLARTNNFTDALAVYQSLGKPTLAMQKNYPTLLYGKAIELVNDQQIIRADELFAKVIADANAGKTALYANFWRGEIAYRQQQYDAAIRFLTIFIQGNVPAQGEANTTTARYNVAYSYFQKENYKQAATAFEQVAQNITINSTALEQDAYLRCADAYYMQKEYSKANAMYEAAIKASSTQSDYALYQRAMIAGIKNSNDKIALLNTVNKQYPKSTLKQDINMEIALTYIADEKFADAIPYLNTIINSADGGLKPKAYLKLGLANYNNKNNSEALKAYTQLIKLYPASAEADEALDIVKSIYVDEGKPEEYIAIMKANGKSVAMSEADSLSYAAAFNKYELGDCNVATTSFTNYLNKYPAGAFVLDALYLRADCYQRNKDITNAFAGYAAVSDKGNSKYFEKATLEAARLAYFEIKNYADAKKYFEVLRTNSVNQDNQLEALRGLVRSYYQLKDYAQANTASKELLTRKGISTDDKSIANLVLGKSLQINNDAAGAITAFKAVIAINRSAWGAEARYELASVYFKQNNLAAAEKAALATIKETGSYDEWVTSSYILLGDIFMQQKDYFNAKATYESVAKNAAIPALKAQAAQKLEAAIAAEKAQSKISN</sequence>
<dbReference type="PROSITE" id="PS50005">
    <property type="entry name" value="TPR"/>
    <property type="match status" value="1"/>
</dbReference>
<dbReference type="Gene3D" id="1.25.40.10">
    <property type="entry name" value="Tetratricopeptide repeat domain"/>
    <property type="match status" value="6"/>
</dbReference>
<dbReference type="RefSeq" id="WP_379710948.1">
    <property type="nucleotide sequence ID" value="NZ_JBHSCZ010000005.1"/>
</dbReference>
<evidence type="ECO:0000256" key="1">
    <source>
        <dbReference type="PROSITE-ProRule" id="PRU00339"/>
    </source>
</evidence>
<reference evidence="4" key="1">
    <citation type="journal article" date="2019" name="Int. J. Syst. Evol. Microbiol.">
        <title>The Global Catalogue of Microorganisms (GCM) 10K type strain sequencing project: providing services to taxonomists for standard genome sequencing and annotation.</title>
        <authorList>
            <consortium name="The Broad Institute Genomics Platform"/>
            <consortium name="The Broad Institute Genome Sequencing Center for Infectious Disease"/>
            <person name="Wu L."/>
            <person name="Ma J."/>
        </authorList>
    </citation>
    <scope>NUCLEOTIDE SEQUENCE [LARGE SCALE GENOMIC DNA]</scope>
    <source>
        <strain evidence="4">CECT 8289</strain>
    </source>
</reference>
<comment type="caution">
    <text evidence="3">The sequence shown here is derived from an EMBL/GenBank/DDBJ whole genome shotgun (WGS) entry which is preliminary data.</text>
</comment>
<dbReference type="Pfam" id="PF13432">
    <property type="entry name" value="TPR_16"/>
    <property type="match status" value="3"/>
</dbReference>
<dbReference type="Pfam" id="PF13181">
    <property type="entry name" value="TPR_8"/>
    <property type="match status" value="1"/>
</dbReference>
<dbReference type="InterPro" id="IPR011990">
    <property type="entry name" value="TPR-like_helical_dom_sf"/>
</dbReference>
<dbReference type="PANTHER" id="PTHR12558:SF47">
    <property type="entry name" value="LIPOPOLYSACCHARIDE ASSEMBLY PROTEIN B"/>
    <property type="match status" value="1"/>
</dbReference>
<evidence type="ECO:0000313" key="4">
    <source>
        <dbReference type="Proteomes" id="UP001595907"/>
    </source>
</evidence>
<keyword evidence="4" id="KW-1185">Reference proteome</keyword>